<dbReference type="Pfam" id="PF00406">
    <property type="entry name" value="ADK"/>
    <property type="match status" value="1"/>
</dbReference>
<keyword evidence="6" id="KW-1185">Reference proteome</keyword>
<dbReference type="InterPro" id="IPR033690">
    <property type="entry name" value="Adenylat_kinase_CS"/>
</dbReference>
<dbReference type="CDD" id="cd01428">
    <property type="entry name" value="ADK"/>
    <property type="match status" value="1"/>
</dbReference>
<dbReference type="AlphaFoldDB" id="A0A5J4YX79"/>
<keyword evidence="3 4" id="KW-0418">Kinase</keyword>
<dbReference type="EMBL" id="VRMN01000003">
    <property type="protein sequence ID" value="KAA8495472.1"/>
    <property type="molecule type" value="Genomic_DNA"/>
</dbReference>
<keyword evidence="1 4" id="KW-0808">Transferase</keyword>
<protein>
    <submittedName>
        <fullName evidence="5">Adenylate kinase isoenzyme 1</fullName>
    </submittedName>
</protein>
<dbReference type="PRINTS" id="PR00094">
    <property type="entry name" value="ADENYLTKNASE"/>
</dbReference>
<evidence type="ECO:0000256" key="2">
    <source>
        <dbReference type="ARBA" id="ARBA00022741"/>
    </source>
</evidence>
<evidence type="ECO:0000313" key="5">
    <source>
        <dbReference type="EMBL" id="KAA8495472.1"/>
    </source>
</evidence>
<sequence>MNIDGEHARFSAPKRPIVFVLGGPGSGKGTQCEMLVEKYGWKQICAGELLRAEAKRDSELGRMIKEIIDGGNIVPGYVTIELLDKEIQKTAEGTPGILIDGFPRAFDQAVEYEKRIGEIDLVVYFSCSIETMRERLLGRGKTSGRVDDCSDVIESRFRTFLDTSMPVIQKYSAQGILNEVPSEGSPDEIFESLCVALRRNELLPS</sequence>
<dbReference type="SUPFAM" id="SSF52540">
    <property type="entry name" value="P-loop containing nucleoside triphosphate hydrolases"/>
    <property type="match status" value="1"/>
</dbReference>
<accession>A0A5J4YX79</accession>
<dbReference type="HAMAP" id="MF_00235">
    <property type="entry name" value="Adenylate_kinase_Adk"/>
    <property type="match status" value="1"/>
</dbReference>
<dbReference type="GO" id="GO:0006139">
    <property type="term" value="P:nucleobase-containing compound metabolic process"/>
    <property type="evidence" value="ECO:0007669"/>
    <property type="project" value="InterPro"/>
</dbReference>
<keyword evidence="2" id="KW-0547">Nucleotide-binding</keyword>
<dbReference type="Gene3D" id="3.40.50.300">
    <property type="entry name" value="P-loop containing nucleotide triphosphate hydrolases"/>
    <property type="match status" value="1"/>
</dbReference>
<reference evidence="6" key="1">
    <citation type="journal article" date="2019" name="Nat. Commun.">
        <title>Expansion of phycobilisome linker gene families in mesophilic red algae.</title>
        <authorList>
            <person name="Lee J."/>
            <person name="Kim D."/>
            <person name="Bhattacharya D."/>
            <person name="Yoon H.S."/>
        </authorList>
    </citation>
    <scope>NUCLEOTIDE SEQUENCE [LARGE SCALE GENOMIC DNA]</scope>
    <source>
        <strain evidence="6">CCMP 1328</strain>
    </source>
</reference>
<dbReference type="PROSITE" id="PS00113">
    <property type="entry name" value="ADENYLATE_KINASE"/>
    <property type="match status" value="1"/>
</dbReference>
<evidence type="ECO:0000256" key="3">
    <source>
        <dbReference type="ARBA" id="ARBA00022777"/>
    </source>
</evidence>
<name>A0A5J4YX79_PORPP</name>
<dbReference type="OrthoDB" id="442176at2759"/>
<evidence type="ECO:0000256" key="1">
    <source>
        <dbReference type="ARBA" id="ARBA00022679"/>
    </source>
</evidence>
<gene>
    <name evidence="5" type="ORF">FVE85_1627</name>
</gene>
<dbReference type="InterPro" id="IPR027417">
    <property type="entry name" value="P-loop_NTPase"/>
</dbReference>
<proteinExistence type="inferred from homology"/>
<organism evidence="5 6">
    <name type="scientific">Porphyridium purpureum</name>
    <name type="common">Red alga</name>
    <name type="synonym">Porphyridium cruentum</name>
    <dbReference type="NCBI Taxonomy" id="35688"/>
    <lineage>
        <taxon>Eukaryota</taxon>
        <taxon>Rhodophyta</taxon>
        <taxon>Bangiophyceae</taxon>
        <taxon>Porphyridiales</taxon>
        <taxon>Porphyridiaceae</taxon>
        <taxon>Porphyridium</taxon>
    </lineage>
</organism>
<dbReference type="GO" id="GO:0005524">
    <property type="term" value="F:ATP binding"/>
    <property type="evidence" value="ECO:0007669"/>
    <property type="project" value="InterPro"/>
</dbReference>
<comment type="similarity">
    <text evidence="4">Belongs to the adenylate kinase family.</text>
</comment>
<dbReference type="Proteomes" id="UP000324585">
    <property type="component" value="Unassembled WGS sequence"/>
</dbReference>
<evidence type="ECO:0000256" key="4">
    <source>
        <dbReference type="RuleBase" id="RU003330"/>
    </source>
</evidence>
<dbReference type="PANTHER" id="PTHR23359">
    <property type="entry name" value="NUCLEOTIDE KINASE"/>
    <property type="match status" value="1"/>
</dbReference>
<comment type="caution">
    <text evidence="5">The sequence shown here is derived from an EMBL/GenBank/DDBJ whole genome shotgun (WGS) entry which is preliminary data.</text>
</comment>
<dbReference type="GO" id="GO:0019205">
    <property type="term" value="F:nucleobase-containing compound kinase activity"/>
    <property type="evidence" value="ECO:0007669"/>
    <property type="project" value="InterPro"/>
</dbReference>
<dbReference type="InterPro" id="IPR000850">
    <property type="entry name" value="Adenylat/UMP-CMP_kin"/>
</dbReference>
<dbReference type="OMA" id="MENWIAL"/>
<evidence type="ECO:0000313" key="6">
    <source>
        <dbReference type="Proteomes" id="UP000324585"/>
    </source>
</evidence>